<organism evidence="2 3">
    <name type="scientific">Sphaerimonospora thailandensis</name>
    <dbReference type="NCBI Taxonomy" id="795644"/>
    <lineage>
        <taxon>Bacteria</taxon>
        <taxon>Bacillati</taxon>
        <taxon>Actinomycetota</taxon>
        <taxon>Actinomycetes</taxon>
        <taxon>Streptosporangiales</taxon>
        <taxon>Streptosporangiaceae</taxon>
        <taxon>Sphaerimonospora</taxon>
    </lineage>
</organism>
<sequence>MVSFTSGGMQAPTTDTRGAAESIDRRFSIAFPLGTYSEGEAVRLVVRCHSAGLDSAILDDLFQALRHAESPTALLHWATLLGTAGALRLAIAGPVLEIEECRPSTPAEPIVENLPSESARLPDDPAHARLARELRDMTGLGAKVLGSVLGVTREQYSRWASGHAISDLRHGQLRYLHTLMADLTRRLGDVEARAWLHQPVAGGPTPVELLKTRQWEQLHCAIIQLSDPEPVVGGVIVALSAPDPEDLPNDDAEDEPWSPYQSPDAATEPGGRL</sequence>
<dbReference type="RefSeq" id="WP_204017870.1">
    <property type="nucleotide sequence ID" value="NZ_BOOG01000047.1"/>
</dbReference>
<dbReference type="Proteomes" id="UP000610966">
    <property type="component" value="Unassembled WGS sequence"/>
</dbReference>
<gene>
    <name evidence="2" type="ORF">Mth01_44540</name>
</gene>
<name>A0A8J3RDB9_9ACTN</name>
<dbReference type="EMBL" id="BOOG01000047">
    <property type="protein sequence ID" value="GIH72201.1"/>
    <property type="molecule type" value="Genomic_DNA"/>
</dbReference>
<protein>
    <submittedName>
        <fullName evidence="2">Uncharacterized protein</fullName>
    </submittedName>
</protein>
<dbReference type="AlphaFoldDB" id="A0A8J3RDB9"/>
<comment type="caution">
    <text evidence="2">The sequence shown here is derived from an EMBL/GenBank/DDBJ whole genome shotgun (WGS) entry which is preliminary data.</text>
</comment>
<feature type="region of interest" description="Disordered" evidence="1">
    <location>
        <begin position="240"/>
        <end position="273"/>
    </location>
</feature>
<evidence type="ECO:0000256" key="1">
    <source>
        <dbReference type="SAM" id="MobiDB-lite"/>
    </source>
</evidence>
<reference evidence="2" key="1">
    <citation type="submission" date="2021-01" db="EMBL/GenBank/DDBJ databases">
        <title>Whole genome shotgun sequence of Sphaerimonospora thailandensis NBRC 107569.</title>
        <authorList>
            <person name="Komaki H."/>
            <person name="Tamura T."/>
        </authorList>
    </citation>
    <scope>NUCLEOTIDE SEQUENCE</scope>
    <source>
        <strain evidence="2">NBRC 107569</strain>
    </source>
</reference>
<accession>A0A8J3RDB9</accession>
<evidence type="ECO:0000313" key="3">
    <source>
        <dbReference type="Proteomes" id="UP000610966"/>
    </source>
</evidence>
<keyword evidence="3" id="KW-1185">Reference proteome</keyword>
<evidence type="ECO:0000313" key="2">
    <source>
        <dbReference type="EMBL" id="GIH72201.1"/>
    </source>
</evidence>
<proteinExistence type="predicted"/>
<feature type="compositionally biased region" description="Acidic residues" evidence="1">
    <location>
        <begin position="243"/>
        <end position="256"/>
    </location>
</feature>